<proteinExistence type="predicted"/>
<evidence type="ECO:0000313" key="2">
    <source>
        <dbReference type="EMBL" id="ETV65576.1"/>
    </source>
</evidence>
<name>W4FFH4_APHAT</name>
<reference evidence="2" key="1">
    <citation type="submission" date="2013-12" db="EMBL/GenBank/DDBJ databases">
        <title>The Genome Sequence of Aphanomyces astaci APO3.</title>
        <authorList>
            <consortium name="The Broad Institute Genomics Platform"/>
            <person name="Russ C."/>
            <person name="Tyler B."/>
            <person name="van West P."/>
            <person name="Dieguez-Uribeondo J."/>
            <person name="Young S.K."/>
            <person name="Zeng Q."/>
            <person name="Gargeya S."/>
            <person name="Fitzgerald M."/>
            <person name="Abouelleil A."/>
            <person name="Alvarado L."/>
            <person name="Chapman S.B."/>
            <person name="Gainer-Dewar J."/>
            <person name="Goldberg J."/>
            <person name="Griggs A."/>
            <person name="Gujja S."/>
            <person name="Hansen M."/>
            <person name="Howarth C."/>
            <person name="Imamovic A."/>
            <person name="Ireland A."/>
            <person name="Larimer J."/>
            <person name="McCowan C."/>
            <person name="Murphy C."/>
            <person name="Pearson M."/>
            <person name="Poon T.W."/>
            <person name="Priest M."/>
            <person name="Roberts A."/>
            <person name="Saif S."/>
            <person name="Shea T."/>
            <person name="Sykes S."/>
            <person name="Wortman J."/>
            <person name="Nusbaum C."/>
            <person name="Birren B."/>
        </authorList>
    </citation>
    <scope>NUCLEOTIDE SEQUENCE [LARGE SCALE GENOMIC DNA]</scope>
    <source>
        <strain evidence="2">APO3</strain>
    </source>
</reference>
<organism evidence="2">
    <name type="scientific">Aphanomyces astaci</name>
    <name type="common">Crayfish plague agent</name>
    <dbReference type="NCBI Taxonomy" id="112090"/>
    <lineage>
        <taxon>Eukaryota</taxon>
        <taxon>Sar</taxon>
        <taxon>Stramenopiles</taxon>
        <taxon>Oomycota</taxon>
        <taxon>Saprolegniomycetes</taxon>
        <taxon>Saprolegniales</taxon>
        <taxon>Verrucalvaceae</taxon>
        <taxon>Aphanomyces</taxon>
    </lineage>
</organism>
<accession>W4FFH4</accession>
<feature type="compositionally biased region" description="Basic and acidic residues" evidence="1">
    <location>
        <begin position="87"/>
        <end position="98"/>
    </location>
</feature>
<sequence length="142" mass="16499">MPIKCLVPRRRRSPIWLLVLAQCGKQRKTNHAPERQANSACKRSERLKQTVVADQEGAETQEEVLTAELAMDRPTWCDTMNGNWRRGKTEGESSRRNLVDLTRTPDSSYDDEREDERRNLDAKPKNKKLDYMAQAKRSMHTD</sequence>
<dbReference type="EMBL" id="KI913230">
    <property type="protein sequence ID" value="ETV65576.1"/>
    <property type="molecule type" value="Genomic_DNA"/>
</dbReference>
<feature type="region of interest" description="Disordered" evidence="1">
    <location>
        <begin position="76"/>
        <end position="142"/>
    </location>
</feature>
<dbReference type="AlphaFoldDB" id="W4FFH4"/>
<dbReference type="VEuPathDB" id="FungiDB:H257_17730"/>
<protein>
    <submittedName>
        <fullName evidence="2">Uncharacterized protein</fullName>
    </submittedName>
</protein>
<dbReference type="RefSeq" id="XP_009844918.1">
    <property type="nucleotide sequence ID" value="XM_009846616.1"/>
</dbReference>
<gene>
    <name evidence="2" type="ORF">H257_17730</name>
</gene>
<dbReference type="GeneID" id="20819726"/>
<evidence type="ECO:0000256" key="1">
    <source>
        <dbReference type="SAM" id="MobiDB-lite"/>
    </source>
</evidence>
<feature type="compositionally biased region" description="Basic and acidic residues" evidence="1">
    <location>
        <begin position="115"/>
        <end position="130"/>
    </location>
</feature>